<reference evidence="1 2" key="1">
    <citation type="journal article" date="2019" name="Commun. Biol.">
        <title>The bagworm genome reveals a unique fibroin gene that provides high tensile strength.</title>
        <authorList>
            <person name="Kono N."/>
            <person name="Nakamura H."/>
            <person name="Ohtoshi R."/>
            <person name="Tomita M."/>
            <person name="Numata K."/>
            <person name="Arakawa K."/>
        </authorList>
    </citation>
    <scope>NUCLEOTIDE SEQUENCE [LARGE SCALE GENOMIC DNA]</scope>
</reference>
<dbReference type="EMBL" id="BGZK01000189">
    <property type="protein sequence ID" value="GBP27123.1"/>
    <property type="molecule type" value="Genomic_DNA"/>
</dbReference>
<evidence type="ECO:0000313" key="1">
    <source>
        <dbReference type="EMBL" id="GBP27123.1"/>
    </source>
</evidence>
<dbReference type="AlphaFoldDB" id="A0A4C1UKX2"/>
<keyword evidence="2" id="KW-1185">Reference proteome</keyword>
<comment type="caution">
    <text evidence="1">The sequence shown here is derived from an EMBL/GenBank/DDBJ whole genome shotgun (WGS) entry which is preliminary data.</text>
</comment>
<proteinExistence type="predicted"/>
<accession>A0A4C1UKX2</accession>
<evidence type="ECO:0000313" key="2">
    <source>
        <dbReference type="Proteomes" id="UP000299102"/>
    </source>
</evidence>
<gene>
    <name evidence="1" type="ORF">EVAR_16794_1</name>
</gene>
<sequence>MGDVELTLQQSAGLLRVAAACEKGRIVSESCHGYFGRLGQVAGKNIIEDWAKHRTLGYPPLDRKAAEQYSFLFEALPYSAIDTVDLLYGRVMFSEPILVVWYYVVYF</sequence>
<name>A0A4C1UKX2_EUMVA</name>
<protein>
    <submittedName>
        <fullName evidence="1">Uncharacterized protein</fullName>
    </submittedName>
</protein>
<organism evidence="1 2">
    <name type="scientific">Eumeta variegata</name>
    <name type="common">Bagworm moth</name>
    <name type="synonym">Eumeta japonica</name>
    <dbReference type="NCBI Taxonomy" id="151549"/>
    <lineage>
        <taxon>Eukaryota</taxon>
        <taxon>Metazoa</taxon>
        <taxon>Ecdysozoa</taxon>
        <taxon>Arthropoda</taxon>
        <taxon>Hexapoda</taxon>
        <taxon>Insecta</taxon>
        <taxon>Pterygota</taxon>
        <taxon>Neoptera</taxon>
        <taxon>Endopterygota</taxon>
        <taxon>Lepidoptera</taxon>
        <taxon>Glossata</taxon>
        <taxon>Ditrysia</taxon>
        <taxon>Tineoidea</taxon>
        <taxon>Psychidae</taxon>
        <taxon>Oiketicinae</taxon>
        <taxon>Eumeta</taxon>
    </lineage>
</organism>
<dbReference type="Proteomes" id="UP000299102">
    <property type="component" value="Unassembled WGS sequence"/>
</dbReference>